<reference evidence="2" key="1">
    <citation type="journal article" date="2023" name="Nat. Plants">
        <title>Single-cell RNA sequencing provides a high-resolution roadmap for understanding the multicellular compartmentation of specialized metabolism.</title>
        <authorList>
            <person name="Sun S."/>
            <person name="Shen X."/>
            <person name="Li Y."/>
            <person name="Li Y."/>
            <person name="Wang S."/>
            <person name="Li R."/>
            <person name="Zhang H."/>
            <person name="Shen G."/>
            <person name="Guo B."/>
            <person name="Wei J."/>
            <person name="Xu J."/>
            <person name="St-Pierre B."/>
            <person name="Chen S."/>
            <person name="Sun C."/>
        </authorList>
    </citation>
    <scope>NUCLEOTIDE SEQUENCE [LARGE SCALE GENOMIC DNA]</scope>
</reference>
<organism evidence="1 2">
    <name type="scientific">Catharanthus roseus</name>
    <name type="common">Madagascar periwinkle</name>
    <name type="synonym">Vinca rosea</name>
    <dbReference type="NCBI Taxonomy" id="4058"/>
    <lineage>
        <taxon>Eukaryota</taxon>
        <taxon>Viridiplantae</taxon>
        <taxon>Streptophyta</taxon>
        <taxon>Embryophyta</taxon>
        <taxon>Tracheophyta</taxon>
        <taxon>Spermatophyta</taxon>
        <taxon>Magnoliopsida</taxon>
        <taxon>eudicotyledons</taxon>
        <taxon>Gunneridae</taxon>
        <taxon>Pentapetalae</taxon>
        <taxon>asterids</taxon>
        <taxon>lamiids</taxon>
        <taxon>Gentianales</taxon>
        <taxon>Apocynaceae</taxon>
        <taxon>Rauvolfioideae</taxon>
        <taxon>Vinceae</taxon>
        <taxon>Catharanthinae</taxon>
        <taxon>Catharanthus</taxon>
    </lineage>
</organism>
<evidence type="ECO:0000313" key="2">
    <source>
        <dbReference type="Proteomes" id="UP001060085"/>
    </source>
</evidence>
<dbReference type="EMBL" id="CM044706">
    <property type="protein sequence ID" value="KAI5659946.1"/>
    <property type="molecule type" value="Genomic_DNA"/>
</dbReference>
<protein>
    <submittedName>
        <fullName evidence="1">Uncharacterized protein</fullName>
    </submittedName>
</protein>
<evidence type="ECO:0000313" key="1">
    <source>
        <dbReference type="EMBL" id="KAI5659946.1"/>
    </source>
</evidence>
<name>A0ACC0AH69_CATRO</name>
<comment type="caution">
    <text evidence="1">The sequence shown here is derived from an EMBL/GenBank/DDBJ whole genome shotgun (WGS) entry which is preliminary data.</text>
</comment>
<gene>
    <name evidence="1" type="ORF">M9H77_28739</name>
</gene>
<keyword evidence="2" id="KW-1185">Reference proteome</keyword>
<sequence>MATTFFPCLRVVALCLVLLSGSCLASRQSSARQVGGAGSQQVGECNIEHLNPLEPHHKINHEAGYSEVWDENNQQLQCAGVAVTRHVIEHEGLLVPSFNNANMMVTVQLELCFRDAQKRINHSRNPHRKGKRVKEASVDKGSETSTKRFTKSGLVMSLLCQLDQQQLVLLVVHDISNKDNQLDQNLRRFFLAGNQQSQEGSWQAGEQRRGNWNNIFQAMDVELLAQAFRVSHETIRKLQNENDKRGQIVRVRNGLRYLRPGAERSQKEGPRSNGFEETICTMRLRENLIAPESSDIYTVRSGSISTVNSFNLPILRYLQLSAGRGSLRPNAMVAPYWNINAHSISYVSRGTGRLQIAGNSKRPLYDGEIRQGQLFIVPQNFVHMKKAGNEGLEWFTVKTNELAKASSLVGKTSVLRAMPIDVLMNSYQLRREEAEAVKFNREEVTVLSPQEQQGQGGLLALCIVLLSGSCLASRQSSARQVGGSEGQQVGECNLENLNPLEPHRRIRHEAGVSEIWDANNQQLQCAGVAITRHVVDYRGLIVPSFNNAPVLIFGLQGQGVLGVTLPGCAETYSSFEESEQEESERGGGGQRRQRFRDQHQKIHHFWKGDVLALPAGVAHWVYNKASSSKDEKLVILVVHDISNRDNQLDQNLRRFFLAGNQQQGQEGESQKGTYNWNNIFQSMDVQLLSQAFSVSRETIKKLQNENDNRGQIIRVKEGLRYLQPRTEREKQEGGSRDAAAAMNGFEETICTMRLRENLISPERADIYTARGGSISTVNRFNLPILRFLQLSAGRASLRPNAMIAPRWTINAHSIMYVTSGSGRLQVVGNSKRAVYDGEIRQGQIFVIPQNFVHMKQAGPQGLEWFAAKTHDNAKTSPLVGKTSVIRAMPIDVLMNSYQLSRDEAESIKYNREEVTILSPQFGSQQQREQGGGSQYWAEA</sequence>
<proteinExistence type="predicted"/>
<accession>A0ACC0AH69</accession>
<dbReference type="Proteomes" id="UP001060085">
    <property type="component" value="Linkage Group LG06"/>
</dbReference>